<evidence type="ECO:0000256" key="1">
    <source>
        <dbReference type="SAM" id="MobiDB-lite"/>
    </source>
</evidence>
<sequence length="53" mass="6238">MAKRNRCSPQRRSRVESNRSSHSTTGKRPTRLRRSNLCERPARNESSRRRSSP</sequence>
<proteinExistence type="predicted"/>
<gene>
    <name evidence="2" type="ORF">HSR6_1759</name>
</gene>
<feature type="compositionally biased region" description="Basic residues" evidence="1">
    <location>
        <begin position="1"/>
        <end position="12"/>
    </location>
</feature>
<protein>
    <submittedName>
        <fullName evidence="2">Integrase</fullName>
    </submittedName>
</protein>
<evidence type="ECO:0000313" key="2">
    <source>
        <dbReference type="EMBL" id="APE96196.1"/>
    </source>
</evidence>
<keyword evidence="3" id="KW-1185">Reference proteome</keyword>
<name>A0A1J1ADH4_9EURY</name>
<feature type="compositionally biased region" description="Basic and acidic residues" evidence="1">
    <location>
        <begin position="36"/>
        <end position="53"/>
    </location>
</feature>
<dbReference type="AlphaFoldDB" id="A0A1J1ADH4"/>
<evidence type="ECO:0000313" key="3">
    <source>
        <dbReference type="Proteomes" id="UP000186165"/>
    </source>
</evidence>
<organism evidence="2 3">
    <name type="scientific">Halodesulfurarchaeum formicicum</name>
    <dbReference type="NCBI Taxonomy" id="1873524"/>
    <lineage>
        <taxon>Archaea</taxon>
        <taxon>Methanobacteriati</taxon>
        <taxon>Methanobacteriota</taxon>
        <taxon>Stenosarchaea group</taxon>
        <taxon>Halobacteria</taxon>
        <taxon>Halobacteriales</taxon>
        <taxon>Halobacteriaceae</taxon>
        <taxon>Halodesulfurarchaeum</taxon>
    </lineage>
</organism>
<accession>A0A1J1ADH4</accession>
<feature type="region of interest" description="Disordered" evidence="1">
    <location>
        <begin position="1"/>
        <end position="53"/>
    </location>
</feature>
<dbReference type="KEGG" id="hhsr:HSR6_1759"/>
<dbReference type="EMBL" id="CP016804">
    <property type="protein sequence ID" value="APE96196.1"/>
    <property type="molecule type" value="Genomic_DNA"/>
</dbReference>
<reference evidence="3" key="1">
    <citation type="submission" date="2016-08" db="EMBL/GenBank/DDBJ databases">
        <title>Discovery of first anaerobic lithoheterotrophic haloarchae widely represented in hypersaline habitats.</title>
        <authorList>
            <person name="Sorokin D.Y."/>
            <person name="Kublanov I.V."/>
            <person name="Roman P."/>
            <person name="Sinninghe Damste J.S."/>
            <person name="Golyshin P.N."/>
            <person name="Rojo D."/>
            <person name="Ciordia S."/>
            <person name="Mena Md.C."/>
            <person name="Ferrer M."/>
            <person name="Smedile F."/>
            <person name="Messina E."/>
            <person name="La Cono V."/>
            <person name="Yakimov M.M."/>
        </authorList>
    </citation>
    <scope>NUCLEOTIDE SEQUENCE [LARGE SCALE GENOMIC DNA]</scope>
    <source>
        <strain evidence="3">HSR6</strain>
    </source>
</reference>
<dbReference type="Proteomes" id="UP000186165">
    <property type="component" value="Chromosome"/>
</dbReference>